<evidence type="ECO:0000256" key="3">
    <source>
        <dbReference type="ARBA" id="ARBA00022676"/>
    </source>
</evidence>
<evidence type="ECO:0000256" key="9">
    <source>
        <dbReference type="ARBA" id="ARBA00023136"/>
    </source>
</evidence>
<dbReference type="Proteomes" id="UP001217089">
    <property type="component" value="Unassembled WGS sequence"/>
</dbReference>
<evidence type="ECO:0000256" key="11">
    <source>
        <dbReference type="SAM" id="MobiDB-lite"/>
    </source>
</evidence>
<keyword evidence="6" id="KW-0735">Signal-anchor</keyword>
<dbReference type="PANTHER" id="PTHR11214">
    <property type="entry name" value="BETA-1,3-N-ACETYLGLUCOSAMINYLTRANSFERASE"/>
    <property type="match status" value="1"/>
</dbReference>
<proteinExistence type="inferred from homology"/>
<evidence type="ECO:0000256" key="1">
    <source>
        <dbReference type="ARBA" id="ARBA00004323"/>
    </source>
</evidence>
<comment type="subcellular location">
    <subcellularLocation>
        <location evidence="1 10">Golgi apparatus membrane</location>
        <topology evidence="1 10">Single-pass type II membrane protein</topology>
    </subcellularLocation>
</comment>
<keyword evidence="5" id="KW-0812">Transmembrane</keyword>
<evidence type="ECO:0000256" key="4">
    <source>
        <dbReference type="ARBA" id="ARBA00022679"/>
    </source>
</evidence>
<reference evidence="12 13" key="1">
    <citation type="submission" date="2022-12" db="EMBL/GenBank/DDBJ databases">
        <title>Chromosome-level genome of Tegillarca granosa.</title>
        <authorList>
            <person name="Kim J."/>
        </authorList>
    </citation>
    <scope>NUCLEOTIDE SEQUENCE [LARGE SCALE GENOMIC DNA]</scope>
    <source>
        <strain evidence="12">Teg-2019</strain>
        <tissue evidence="12">Adductor muscle</tissue>
    </source>
</reference>
<dbReference type="EMBL" id="JARBDR010000923">
    <property type="protein sequence ID" value="KAJ8298249.1"/>
    <property type="molecule type" value="Genomic_DNA"/>
</dbReference>
<evidence type="ECO:0000256" key="6">
    <source>
        <dbReference type="ARBA" id="ARBA00022968"/>
    </source>
</evidence>
<keyword evidence="8 10" id="KW-0333">Golgi apparatus</keyword>
<comment type="caution">
    <text evidence="12">The sequence shown here is derived from an EMBL/GenBank/DDBJ whole genome shotgun (WGS) entry which is preliminary data.</text>
</comment>
<name>A0ABQ9DY93_TEGGR</name>
<organism evidence="12 13">
    <name type="scientific">Tegillarca granosa</name>
    <name type="common">Malaysian cockle</name>
    <name type="synonym">Anadara granosa</name>
    <dbReference type="NCBI Taxonomy" id="220873"/>
    <lineage>
        <taxon>Eukaryota</taxon>
        <taxon>Metazoa</taxon>
        <taxon>Spiralia</taxon>
        <taxon>Lophotrochozoa</taxon>
        <taxon>Mollusca</taxon>
        <taxon>Bivalvia</taxon>
        <taxon>Autobranchia</taxon>
        <taxon>Pteriomorphia</taxon>
        <taxon>Arcoida</taxon>
        <taxon>Arcoidea</taxon>
        <taxon>Arcidae</taxon>
        <taxon>Tegillarca</taxon>
    </lineage>
</organism>
<keyword evidence="4" id="KW-0808">Transferase</keyword>
<evidence type="ECO:0000313" key="13">
    <source>
        <dbReference type="Proteomes" id="UP001217089"/>
    </source>
</evidence>
<dbReference type="EC" id="2.4.1.-" evidence="10"/>
<dbReference type="InterPro" id="IPR002659">
    <property type="entry name" value="Glyco_trans_31"/>
</dbReference>
<evidence type="ECO:0000256" key="5">
    <source>
        <dbReference type="ARBA" id="ARBA00022692"/>
    </source>
</evidence>
<keyword evidence="3 10" id="KW-0328">Glycosyltransferase</keyword>
<keyword evidence="13" id="KW-1185">Reference proteome</keyword>
<evidence type="ECO:0000313" key="12">
    <source>
        <dbReference type="EMBL" id="KAJ8298249.1"/>
    </source>
</evidence>
<evidence type="ECO:0000256" key="7">
    <source>
        <dbReference type="ARBA" id="ARBA00022989"/>
    </source>
</evidence>
<gene>
    <name evidence="12" type="ORF">KUTeg_024780</name>
</gene>
<dbReference type="Pfam" id="PF01762">
    <property type="entry name" value="Galactosyl_T"/>
    <property type="match status" value="1"/>
</dbReference>
<evidence type="ECO:0000256" key="2">
    <source>
        <dbReference type="ARBA" id="ARBA00008661"/>
    </source>
</evidence>
<comment type="similarity">
    <text evidence="2 10">Belongs to the glycosyltransferase 31 family.</text>
</comment>
<feature type="region of interest" description="Disordered" evidence="11">
    <location>
        <begin position="73"/>
        <end position="98"/>
    </location>
</feature>
<feature type="compositionally biased region" description="Basic and acidic residues" evidence="11">
    <location>
        <begin position="81"/>
        <end position="93"/>
    </location>
</feature>
<evidence type="ECO:0000256" key="10">
    <source>
        <dbReference type="RuleBase" id="RU363063"/>
    </source>
</evidence>
<dbReference type="Gene3D" id="3.90.550.50">
    <property type="match status" value="1"/>
</dbReference>
<sequence>MQYDSTAPRVDYEEAAKQASYKLSVENIDGSIDIIFNLPKNSKLAKKLRLNKELSTRQTNKVPYGQISEIKRSDSSLGKTKQGEKKLKNDSVKNRQVSGKKTMYPVTLESQYVINNPDICKTDSKINFLVIVHTATNHFQRRRTIRETWANIHVLKNGGLKVVFMLGLSKDKSEKLMIENENTVYKDIVQGNFLDSYHNLTHKGVLAYRWITEHCSNAEMIVKVDDDVFVNIFMLLDHYLPLFRQKSKFMQCQVRPKGTSIIQRSGGKWKVVPDEFKNMTHYPVQYCNGYMVLMTPDMIRGLYKASYLTPFFWVDDVYLYGLLPFKVGGVQFENLGSNVTLNENYGLDCFSGNTTCKLVGSYAAKEGRMEQMWYASLNMFRDIAKRYLPIEMFIT</sequence>
<protein>
    <recommendedName>
        <fullName evidence="10">Hexosyltransferase</fullName>
        <ecNumber evidence="10">2.4.1.-</ecNumber>
    </recommendedName>
</protein>
<keyword evidence="9" id="KW-0472">Membrane</keyword>
<accession>A0ABQ9DY93</accession>
<evidence type="ECO:0000256" key="8">
    <source>
        <dbReference type="ARBA" id="ARBA00023034"/>
    </source>
</evidence>
<dbReference type="PANTHER" id="PTHR11214:SF3">
    <property type="entry name" value="BETA-1,3-GALACTOSYLTRANSFERASE 6"/>
    <property type="match status" value="1"/>
</dbReference>
<keyword evidence="7" id="KW-1133">Transmembrane helix</keyword>